<comment type="caution">
    <text evidence="2">The sequence shown here is derived from an EMBL/GenBank/DDBJ whole genome shotgun (WGS) entry which is preliminary data.</text>
</comment>
<dbReference type="RefSeq" id="WP_197940260.1">
    <property type="nucleotide sequence ID" value="NZ_JAECSB010000003.1"/>
</dbReference>
<dbReference type="InterPro" id="IPR011048">
    <property type="entry name" value="Haem_d1_sf"/>
</dbReference>
<keyword evidence="1" id="KW-0732">Signal</keyword>
<dbReference type="SUPFAM" id="SSF51004">
    <property type="entry name" value="C-terminal (heme d1) domain of cytochrome cd1-nitrite reductase"/>
    <property type="match status" value="1"/>
</dbReference>
<proteinExistence type="predicted"/>
<evidence type="ECO:0000256" key="1">
    <source>
        <dbReference type="SAM" id="SignalP"/>
    </source>
</evidence>
<dbReference type="InterPro" id="IPR011964">
    <property type="entry name" value="YVTN_b-propeller_repeat"/>
</dbReference>
<protein>
    <recommendedName>
        <fullName evidence="4">YncE family protein</fullName>
    </recommendedName>
</protein>
<accession>A0A8I1D2L6</accession>
<name>A0A8I1D2L6_RHOER</name>
<dbReference type="NCBIfam" id="TIGR02276">
    <property type="entry name" value="beta_rpt_yvtn"/>
    <property type="match status" value="1"/>
</dbReference>
<keyword evidence="3" id="KW-1185">Reference proteome</keyword>
<dbReference type="Gene3D" id="2.130.10.10">
    <property type="entry name" value="YVTN repeat-like/Quinoprotein amine dehydrogenase"/>
    <property type="match status" value="2"/>
</dbReference>
<dbReference type="InterPro" id="IPR051200">
    <property type="entry name" value="Host-pathogen_enzymatic-act"/>
</dbReference>
<organism evidence="2 3">
    <name type="scientific">Rhodococcus erythropolis</name>
    <name type="common">Arthrobacter picolinophilus</name>
    <dbReference type="NCBI Taxonomy" id="1833"/>
    <lineage>
        <taxon>Bacteria</taxon>
        <taxon>Bacillati</taxon>
        <taxon>Actinomycetota</taxon>
        <taxon>Actinomycetes</taxon>
        <taxon>Mycobacteriales</taxon>
        <taxon>Nocardiaceae</taxon>
        <taxon>Rhodococcus</taxon>
        <taxon>Rhodococcus erythropolis group</taxon>
    </lineage>
</organism>
<evidence type="ECO:0000313" key="2">
    <source>
        <dbReference type="EMBL" id="MBH5141015.1"/>
    </source>
</evidence>
<dbReference type="EMBL" id="JAECSB010000003">
    <property type="protein sequence ID" value="MBH5141015.1"/>
    <property type="molecule type" value="Genomic_DNA"/>
</dbReference>
<feature type="chain" id="PRO_5034278540" description="YncE family protein" evidence="1">
    <location>
        <begin position="34"/>
        <end position="381"/>
    </location>
</feature>
<dbReference type="AlphaFoldDB" id="A0A8I1D2L6"/>
<feature type="signal peptide" evidence="1">
    <location>
        <begin position="1"/>
        <end position="33"/>
    </location>
</feature>
<evidence type="ECO:0008006" key="4">
    <source>
        <dbReference type="Google" id="ProtNLM"/>
    </source>
</evidence>
<gene>
    <name evidence="2" type="ORF">I3517_00060</name>
</gene>
<dbReference type="InterPro" id="IPR015943">
    <property type="entry name" value="WD40/YVTN_repeat-like_dom_sf"/>
</dbReference>
<dbReference type="PANTHER" id="PTHR47197">
    <property type="entry name" value="PROTEIN NIRF"/>
    <property type="match status" value="1"/>
</dbReference>
<dbReference type="Proteomes" id="UP000627573">
    <property type="component" value="Unassembled WGS sequence"/>
</dbReference>
<sequence length="381" mass="39574">MPSTSALHSTVGRFIAAALTVSALIMFPAAAQANPSISGSTSGPDGLIWMPNYGANSVVAFDPDTLDQVKTIPTVGDHPLVIKMLPDQSRMFVGNFGPATWQVSVIDTATESVIKQIPTLGPAYAVSVLSKDGRYLYVPTGLSVVQVIDTQSLEIVRTLPIALPPGPAHIEISPDGKVVYAFSALGTVTPYDAVTGAVLSPPIFLGGFVPGWGAISEDGNTLYAVNFFSGLTTIDVPSWQVTRVLQLPIAAGPLSATLSPDGKHIWVCNYFDNEIVVLDTGTGERLDTISTDQAPVYVGFSSDGGTAYVSFVDGSSGVLGQSQAPFLPGVDQLVEAYGETNAYAAAILGLDTSLVAYDTSTGKPTKTTTLKGALVAGVYPG</sequence>
<dbReference type="PANTHER" id="PTHR47197:SF3">
    <property type="entry name" value="DIHYDRO-HEME D1 DEHYDROGENASE"/>
    <property type="match status" value="1"/>
</dbReference>
<reference evidence="2 3" key="1">
    <citation type="submission" date="2020-12" db="EMBL/GenBank/DDBJ databases">
        <title>Draft genome sequence of furan degrading bacterial strain FUR100.</title>
        <authorList>
            <person name="Woiski C."/>
        </authorList>
    </citation>
    <scope>NUCLEOTIDE SEQUENCE [LARGE SCALE GENOMIC DNA]</scope>
    <source>
        <strain evidence="2 3">FUR100</strain>
    </source>
</reference>
<evidence type="ECO:0000313" key="3">
    <source>
        <dbReference type="Proteomes" id="UP000627573"/>
    </source>
</evidence>